<protein>
    <recommendedName>
        <fullName evidence="6">TIR domain-containing protein</fullName>
    </recommendedName>
</protein>
<keyword evidence="3" id="KW-0520">NAD</keyword>
<dbReference type="SMART" id="SM00255">
    <property type="entry name" value="TIR"/>
    <property type="match status" value="1"/>
</dbReference>
<keyword evidence="2" id="KW-0677">Repeat</keyword>
<evidence type="ECO:0000256" key="2">
    <source>
        <dbReference type="ARBA" id="ARBA00022737"/>
    </source>
</evidence>
<dbReference type="AlphaFoldDB" id="A0AAV2DRC0"/>
<feature type="signal peptide" evidence="5">
    <location>
        <begin position="1"/>
        <end position="23"/>
    </location>
</feature>
<evidence type="ECO:0000313" key="7">
    <source>
        <dbReference type="EMBL" id="CAL1376084.1"/>
    </source>
</evidence>
<dbReference type="InterPro" id="IPR035897">
    <property type="entry name" value="Toll_tir_struct_dom_sf"/>
</dbReference>
<feature type="region of interest" description="Disordered" evidence="4">
    <location>
        <begin position="802"/>
        <end position="824"/>
    </location>
</feature>
<dbReference type="Proteomes" id="UP001497516">
    <property type="component" value="Chromosome 3"/>
</dbReference>
<sequence length="1184" mass="135382">MSFITQVKLLLQPIILLYKFLFGKRISDTSNNNNTSHQPPDHVATTSIMSYDSGEYSDPLPLPTGEYEVFLSFRGPDTRHQLTDILYRFLVHLKIRTFRDDDELRQGEGIWSNLVRAIGQSKVYIPIMSETYAHSKWCLKELAEIVECQKRDKGHIILPIFYMVDPRDVRHQTGPYQSAFQEHVKKFDAKTIQVWRNALSEVGTLKGWYVKSKDEQGGIADCVSDIVWSHLSKNDTLIDTDELVGIDDCINAVVNKLSLDSEGVIMVGLHGLGGIGKTTIASAVYNRISAHFDRCCFLENIRETQEQKDGTISLQKKLITTVMRKDSVGSINNVNEGKKLIRDRVSQFKVLVVLDDVDERFTFEDILGKPKSFISGSRFIITSRNMKLLSTFNENQCKLYEVGELSPQLSLQLFSKHAFKGNSPPPDYEKISVEIVSATGGLPLTLKVVGSLLFREDKCIWEDKLAQMKETPEKEVVDRLKISYDALGYAAKQIFLDIACLFIGMEKEMPSYMWSDCQFHPVSTINILIQRSLIKLMDDNKFRMHDQLRDMGRAIVREENIEEPWMRSRIWEDNEGWELLSNMKGSKQVKALRAYFSLNFRDSVKPEHFVNLPELRYFDAVDMDIDHGDFTNIFPNLRWLALHSQYCYNDDIFLSFHMRNLVILDLRGSENIVSAQGWNQIKLAKKLKVLDLSGCFSMYILPEFPTSGSLEILNISGCGKWEYDSCPEMDIRNLWNLKVLNMSDAKLDAIRGGTIGMLELLQDLNLTDLKCRNADEAFVDIGTLSCLKVLKTIGAGYILWEPEEEEEEEEEDHETNHEEELNEEETKDVIMEVRVEETTKDVLALGKLPTSLKLLHTSSRVVNLPELLDLEELLVEDCDFGLEVPPADENTNIWWKVSKWKSLRMKRTKVVVITTMRSNPCASSSSSSSLPLVLLPSSLTKIHISYCPELEWLPILENLENLIELVVENCDRLQEIRGLEGLKSLRSLSITSHDTLTRIHGLEKLLLHNNVQTLQITYCPLLTAVFRDDPDQSTMVVDSLRELCIYKCRSLLHEGGRLPRFSSFPKLMSLELGEITSIENNNPLQKEELELQLEGIACLEELVKLKLDDFRSIERLPSLAKLRKLADLELWDMPRLCEIQGITDLKCLKMLSLRGCTNLNSRHLSTLRTSLPNASIRWPTKEIS</sequence>
<keyword evidence="8" id="KW-1185">Reference proteome</keyword>
<dbReference type="GO" id="GO:0007165">
    <property type="term" value="P:signal transduction"/>
    <property type="evidence" value="ECO:0007669"/>
    <property type="project" value="InterPro"/>
</dbReference>
<dbReference type="InterPro" id="IPR058192">
    <property type="entry name" value="WHD_ROQ1-like"/>
</dbReference>
<dbReference type="InterPro" id="IPR002182">
    <property type="entry name" value="NB-ARC"/>
</dbReference>
<dbReference type="InterPro" id="IPR042197">
    <property type="entry name" value="Apaf_helical"/>
</dbReference>
<name>A0AAV2DRC0_9ROSI</name>
<evidence type="ECO:0000256" key="4">
    <source>
        <dbReference type="SAM" id="MobiDB-lite"/>
    </source>
</evidence>
<dbReference type="PANTHER" id="PTHR11017:SF570">
    <property type="entry name" value="DISEASE RESISTANCE PROTEIN (TIR-NBS CLASS)-RELATED"/>
    <property type="match status" value="1"/>
</dbReference>
<evidence type="ECO:0000313" key="8">
    <source>
        <dbReference type="Proteomes" id="UP001497516"/>
    </source>
</evidence>
<dbReference type="Gene3D" id="3.80.10.10">
    <property type="entry name" value="Ribonuclease Inhibitor"/>
    <property type="match status" value="3"/>
</dbReference>
<dbReference type="InterPro" id="IPR027417">
    <property type="entry name" value="P-loop_NTPase"/>
</dbReference>
<proteinExistence type="predicted"/>
<dbReference type="EMBL" id="OZ034816">
    <property type="protein sequence ID" value="CAL1376084.1"/>
    <property type="molecule type" value="Genomic_DNA"/>
</dbReference>
<feature type="domain" description="TIR" evidence="6">
    <location>
        <begin position="65"/>
        <end position="227"/>
    </location>
</feature>
<feature type="chain" id="PRO_5043987881" description="TIR domain-containing protein" evidence="5">
    <location>
        <begin position="24"/>
        <end position="1184"/>
    </location>
</feature>
<accession>A0AAV2DRC0</accession>
<dbReference type="Pfam" id="PF23247">
    <property type="entry name" value="LRR_RPS2"/>
    <property type="match status" value="1"/>
</dbReference>
<gene>
    <name evidence="7" type="ORF">LTRI10_LOCUS17837</name>
</gene>
<dbReference type="GO" id="GO:0043531">
    <property type="term" value="F:ADP binding"/>
    <property type="evidence" value="ECO:0007669"/>
    <property type="project" value="InterPro"/>
</dbReference>
<evidence type="ECO:0000256" key="5">
    <source>
        <dbReference type="SAM" id="SignalP"/>
    </source>
</evidence>
<organism evidence="7 8">
    <name type="scientific">Linum trigynum</name>
    <dbReference type="NCBI Taxonomy" id="586398"/>
    <lineage>
        <taxon>Eukaryota</taxon>
        <taxon>Viridiplantae</taxon>
        <taxon>Streptophyta</taxon>
        <taxon>Embryophyta</taxon>
        <taxon>Tracheophyta</taxon>
        <taxon>Spermatophyta</taxon>
        <taxon>Magnoliopsida</taxon>
        <taxon>eudicotyledons</taxon>
        <taxon>Gunneridae</taxon>
        <taxon>Pentapetalae</taxon>
        <taxon>rosids</taxon>
        <taxon>fabids</taxon>
        <taxon>Malpighiales</taxon>
        <taxon>Linaceae</taxon>
        <taxon>Linum</taxon>
    </lineage>
</organism>
<evidence type="ECO:0000259" key="6">
    <source>
        <dbReference type="PROSITE" id="PS50104"/>
    </source>
</evidence>
<keyword evidence="1" id="KW-0433">Leucine-rich repeat</keyword>
<dbReference type="SUPFAM" id="SSF52200">
    <property type="entry name" value="Toll/Interleukin receptor TIR domain"/>
    <property type="match status" value="1"/>
</dbReference>
<dbReference type="PANTHER" id="PTHR11017">
    <property type="entry name" value="LEUCINE-RICH REPEAT-CONTAINING PROTEIN"/>
    <property type="match status" value="1"/>
</dbReference>
<dbReference type="SUPFAM" id="SSF52058">
    <property type="entry name" value="L domain-like"/>
    <property type="match status" value="1"/>
</dbReference>
<evidence type="ECO:0000256" key="3">
    <source>
        <dbReference type="ARBA" id="ARBA00023027"/>
    </source>
</evidence>
<dbReference type="Gene3D" id="1.10.8.430">
    <property type="entry name" value="Helical domain of apoptotic protease-activating factors"/>
    <property type="match status" value="1"/>
</dbReference>
<dbReference type="FunFam" id="3.40.50.10140:FF:000007">
    <property type="entry name" value="Disease resistance protein (TIR-NBS-LRR class)"/>
    <property type="match status" value="1"/>
</dbReference>
<dbReference type="InterPro" id="IPR032675">
    <property type="entry name" value="LRR_dom_sf"/>
</dbReference>
<dbReference type="PROSITE" id="PS50104">
    <property type="entry name" value="TIR"/>
    <property type="match status" value="1"/>
</dbReference>
<dbReference type="Pfam" id="PF23282">
    <property type="entry name" value="WHD_ROQ1"/>
    <property type="match status" value="1"/>
</dbReference>
<dbReference type="Gene3D" id="3.40.50.10140">
    <property type="entry name" value="Toll/interleukin-1 receptor homology (TIR) domain"/>
    <property type="match status" value="1"/>
</dbReference>
<keyword evidence="5" id="KW-0732">Signal</keyword>
<dbReference type="GO" id="GO:0006952">
    <property type="term" value="P:defense response"/>
    <property type="evidence" value="ECO:0007669"/>
    <property type="project" value="InterPro"/>
</dbReference>
<evidence type="ECO:0000256" key="1">
    <source>
        <dbReference type="ARBA" id="ARBA00022614"/>
    </source>
</evidence>
<dbReference type="Pfam" id="PF00931">
    <property type="entry name" value="NB-ARC"/>
    <property type="match status" value="1"/>
</dbReference>
<dbReference type="Pfam" id="PF01582">
    <property type="entry name" value="TIR"/>
    <property type="match status" value="1"/>
</dbReference>
<reference evidence="7 8" key="1">
    <citation type="submission" date="2024-04" db="EMBL/GenBank/DDBJ databases">
        <authorList>
            <person name="Fracassetti M."/>
        </authorList>
    </citation>
    <scope>NUCLEOTIDE SEQUENCE [LARGE SCALE GENOMIC DNA]</scope>
</reference>
<dbReference type="InterPro" id="IPR000157">
    <property type="entry name" value="TIR_dom"/>
</dbReference>
<dbReference type="InterPro" id="IPR057135">
    <property type="entry name" value="At4g27190-like_LRR"/>
</dbReference>
<dbReference type="SUPFAM" id="SSF52540">
    <property type="entry name" value="P-loop containing nucleoside triphosphate hydrolases"/>
    <property type="match status" value="1"/>
</dbReference>
<feature type="compositionally biased region" description="Acidic residues" evidence="4">
    <location>
        <begin position="802"/>
        <end position="813"/>
    </location>
</feature>
<dbReference type="InterPro" id="IPR044974">
    <property type="entry name" value="Disease_R_plants"/>
</dbReference>
<dbReference type="Gene3D" id="3.40.50.300">
    <property type="entry name" value="P-loop containing nucleotide triphosphate hydrolases"/>
    <property type="match status" value="1"/>
</dbReference>
<dbReference type="PRINTS" id="PR00364">
    <property type="entry name" value="DISEASERSIST"/>
</dbReference>